<feature type="domain" description="4Fe-4S ferredoxin-type" evidence="8">
    <location>
        <begin position="303"/>
        <end position="332"/>
    </location>
</feature>
<evidence type="ECO:0000256" key="7">
    <source>
        <dbReference type="ARBA" id="ARBA00023014"/>
    </source>
</evidence>
<dbReference type="InterPro" id="IPR024185">
    <property type="entry name" value="FTHF_cligase-like_sf"/>
</dbReference>
<keyword evidence="5" id="KW-0249">Electron transport</keyword>
<dbReference type="GO" id="GO:0046872">
    <property type="term" value="F:metal ion binding"/>
    <property type="evidence" value="ECO:0007669"/>
    <property type="project" value="UniProtKB-KW"/>
</dbReference>
<keyword evidence="10" id="KW-1185">Reference proteome</keyword>
<evidence type="ECO:0000256" key="1">
    <source>
        <dbReference type="ARBA" id="ARBA00022448"/>
    </source>
</evidence>
<accession>A0A4R2L1I2</accession>
<dbReference type="Gene3D" id="1.10.1060.10">
    <property type="entry name" value="Alpha-helical ferredoxin"/>
    <property type="match status" value="1"/>
</dbReference>
<dbReference type="InterPro" id="IPR009051">
    <property type="entry name" value="Helical_ferredxn"/>
</dbReference>
<evidence type="ECO:0000256" key="2">
    <source>
        <dbReference type="ARBA" id="ARBA00022485"/>
    </source>
</evidence>
<dbReference type="SUPFAM" id="SSF100950">
    <property type="entry name" value="NagB/RpiA/CoA transferase-like"/>
    <property type="match status" value="1"/>
</dbReference>
<dbReference type="PROSITE" id="PS51379">
    <property type="entry name" value="4FE4S_FER_2"/>
    <property type="match status" value="2"/>
</dbReference>
<keyword evidence="6" id="KW-0408">Iron</keyword>
<feature type="domain" description="4Fe-4S ferredoxin-type" evidence="8">
    <location>
        <begin position="352"/>
        <end position="381"/>
    </location>
</feature>
<dbReference type="PANTHER" id="PTHR47153:SF2">
    <property type="entry name" value="LACTATE UTILIZATION PROTEIN B"/>
    <property type="match status" value="1"/>
</dbReference>
<dbReference type="EMBL" id="SLWX01000002">
    <property type="protein sequence ID" value="TCO77596.1"/>
    <property type="molecule type" value="Genomic_DNA"/>
</dbReference>
<sequence>MKQTSATFLQNAHDAMLQPERSMNRQRLGTLMPQLRDSGVASFGDFDALRAHVSEVRTHTLDHLDHYLDSYVKQATQNGNEVHFARDGDELNRLVSDICQRHEARQVVKGKSMVTEETALNDHLIAEGYQVTETDLGEYILQEAGETPSHIVGPALHKPEAEIRELFLDRHDLGDRELGDAAALVAEARGLLRQRFLDADVGIIGANALIADSGYSVLVTNEGNGDLCANLPPVLIVCTTLERLLPRFADATDLLRLLARSATGQPISCYSTLYSGPRRDGEEDGPLETHIILLDNRRTDILASDYRDMLHCVRCGACLNHCPVYVAAGGHAYGWVYPGPMGSILTPLLTSLDESHDLPNACTACGRCEEVCPANIALPDLLRDLRHEELLAQLSPRRWRMGMRAHAWLLTTPGLYRRLTALAVRSLTWLARGRGSLARLPFAKGWSAARDFPAPESANTFMHQYNSLRKSRHGR</sequence>
<dbReference type="RefSeq" id="WP_117314441.1">
    <property type="nucleotide sequence ID" value="NZ_QQSW01000001.1"/>
</dbReference>
<keyword evidence="1" id="KW-0813">Transport</keyword>
<dbReference type="Pfam" id="PF02589">
    <property type="entry name" value="LUD_dom"/>
    <property type="match status" value="1"/>
</dbReference>
<dbReference type="AlphaFoldDB" id="A0A4R2L1I2"/>
<keyword evidence="4" id="KW-0677">Repeat</keyword>
<dbReference type="InterPro" id="IPR037171">
    <property type="entry name" value="NagB/RpiA_transferase-like"/>
</dbReference>
<dbReference type="Pfam" id="PF13183">
    <property type="entry name" value="Fer4_8"/>
    <property type="match status" value="1"/>
</dbReference>
<evidence type="ECO:0000313" key="9">
    <source>
        <dbReference type="EMBL" id="TCO77596.1"/>
    </source>
</evidence>
<dbReference type="PANTHER" id="PTHR47153">
    <property type="entry name" value="LACTATE UTILIZATION PROTEIN B"/>
    <property type="match status" value="1"/>
</dbReference>
<dbReference type="GO" id="GO:0051539">
    <property type="term" value="F:4 iron, 4 sulfur cluster binding"/>
    <property type="evidence" value="ECO:0007669"/>
    <property type="project" value="UniProtKB-KW"/>
</dbReference>
<evidence type="ECO:0000259" key="8">
    <source>
        <dbReference type="PROSITE" id="PS51379"/>
    </source>
</evidence>
<protein>
    <submittedName>
        <fullName evidence="9">L-lactate dehydrogenase complex protein LldF</fullName>
    </submittedName>
</protein>
<dbReference type="InterPro" id="IPR004452">
    <property type="entry name" value="LutB/LldF"/>
</dbReference>
<comment type="caution">
    <text evidence="9">The sequence shown here is derived from an EMBL/GenBank/DDBJ whole genome shotgun (WGS) entry which is preliminary data.</text>
</comment>
<keyword evidence="3" id="KW-0479">Metal-binding</keyword>
<evidence type="ECO:0000256" key="4">
    <source>
        <dbReference type="ARBA" id="ARBA00022737"/>
    </source>
</evidence>
<gene>
    <name evidence="9" type="ORF">EV688_10253</name>
</gene>
<dbReference type="OrthoDB" id="5289041at2"/>
<dbReference type="SUPFAM" id="SSF54862">
    <property type="entry name" value="4Fe-4S ferredoxins"/>
    <property type="match status" value="1"/>
</dbReference>
<keyword evidence="7" id="KW-0411">Iron-sulfur</keyword>
<dbReference type="GO" id="GO:0006089">
    <property type="term" value="P:lactate metabolic process"/>
    <property type="evidence" value="ECO:0007669"/>
    <property type="project" value="InterPro"/>
</dbReference>
<proteinExistence type="predicted"/>
<dbReference type="Gene3D" id="3.40.50.10420">
    <property type="entry name" value="NagB/RpiA/CoA transferase-like"/>
    <property type="match status" value="1"/>
</dbReference>
<dbReference type="InterPro" id="IPR003741">
    <property type="entry name" value="LUD_dom"/>
</dbReference>
<organism evidence="9 10">
    <name type="scientific">Chromatocurvus halotolerans</name>
    <dbReference type="NCBI Taxonomy" id="1132028"/>
    <lineage>
        <taxon>Bacteria</taxon>
        <taxon>Pseudomonadati</taxon>
        <taxon>Pseudomonadota</taxon>
        <taxon>Gammaproteobacteria</taxon>
        <taxon>Cellvibrionales</taxon>
        <taxon>Halieaceae</taxon>
        <taxon>Chromatocurvus</taxon>
    </lineage>
</organism>
<dbReference type="InterPro" id="IPR017896">
    <property type="entry name" value="4Fe4S_Fe-S-bd"/>
</dbReference>
<evidence type="ECO:0000313" key="10">
    <source>
        <dbReference type="Proteomes" id="UP000294980"/>
    </source>
</evidence>
<name>A0A4R2L1I2_9GAMM</name>
<dbReference type="PROSITE" id="PS00198">
    <property type="entry name" value="4FE4S_FER_1"/>
    <property type="match status" value="1"/>
</dbReference>
<dbReference type="InterPro" id="IPR017900">
    <property type="entry name" value="4Fe4S_Fe_S_CS"/>
</dbReference>
<dbReference type="Proteomes" id="UP000294980">
    <property type="component" value="Unassembled WGS sequence"/>
</dbReference>
<keyword evidence="2" id="KW-0004">4Fe-4S</keyword>
<reference evidence="9 10" key="1">
    <citation type="submission" date="2019-03" db="EMBL/GenBank/DDBJ databases">
        <title>Genomic Encyclopedia of Type Strains, Phase IV (KMG-IV): sequencing the most valuable type-strain genomes for metagenomic binning, comparative biology and taxonomic classification.</title>
        <authorList>
            <person name="Goeker M."/>
        </authorList>
    </citation>
    <scope>NUCLEOTIDE SEQUENCE [LARGE SCALE GENOMIC DNA]</scope>
    <source>
        <strain evidence="9 10">DSM 23344</strain>
    </source>
</reference>
<evidence type="ECO:0000256" key="5">
    <source>
        <dbReference type="ARBA" id="ARBA00022982"/>
    </source>
</evidence>
<evidence type="ECO:0000256" key="3">
    <source>
        <dbReference type="ARBA" id="ARBA00022723"/>
    </source>
</evidence>
<evidence type="ECO:0000256" key="6">
    <source>
        <dbReference type="ARBA" id="ARBA00023004"/>
    </source>
</evidence>